<feature type="transmembrane region" description="Helical" evidence="1">
    <location>
        <begin position="35"/>
        <end position="58"/>
    </location>
</feature>
<evidence type="ECO:0000256" key="1">
    <source>
        <dbReference type="SAM" id="Phobius"/>
    </source>
</evidence>
<evidence type="ECO:0000313" key="3">
    <source>
        <dbReference type="Proteomes" id="UP000720189"/>
    </source>
</evidence>
<dbReference type="Proteomes" id="UP000720189">
    <property type="component" value="Unassembled WGS sequence"/>
</dbReference>
<reference evidence="2" key="1">
    <citation type="journal article" date="2021" name="Nat. Commun.">
        <title>Genetic determinants of endophytism in the Arabidopsis root mycobiome.</title>
        <authorList>
            <person name="Mesny F."/>
            <person name="Miyauchi S."/>
            <person name="Thiergart T."/>
            <person name="Pickel B."/>
            <person name="Atanasova L."/>
            <person name="Karlsson M."/>
            <person name="Huettel B."/>
            <person name="Barry K.W."/>
            <person name="Haridas S."/>
            <person name="Chen C."/>
            <person name="Bauer D."/>
            <person name="Andreopoulos W."/>
            <person name="Pangilinan J."/>
            <person name="LaButti K."/>
            <person name="Riley R."/>
            <person name="Lipzen A."/>
            <person name="Clum A."/>
            <person name="Drula E."/>
            <person name="Henrissat B."/>
            <person name="Kohler A."/>
            <person name="Grigoriev I.V."/>
            <person name="Martin F.M."/>
            <person name="Hacquard S."/>
        </authorList>
    </citation>
    <scope>NUCLEOTIDE SEQUENCE</scope>
    <source>
        <strain evidence="2">MPI-CAGE-AT-0023</strain>
    </source>
</reference>
<proteinExistence type="predicted"/>
<keyword evidence="1" id="KW-0812">Transmembrane</keyword>
<dbReference type="GeneID" id="70221230"/>
<organism evidence="2 3">
    <name type="scientific">Fusarium redolens</name>
    <dbReference type="NCBI Taxonomy" id="48865"/>
    <lineage>
        <taxon>Eukaryota</taxon>
        <taxon>Fungi</taxon>
        <taxon>Dikarya</taxon>
        <taxon>Ascomycota</taxon>
        <taxon>Pezizomycotina</taxon>
        <taxon>Sordariomycetes</taxon>
        <taxon>Hypocreomycetidae</taxon>
        <taxon>Hypocreales</taxon>
        <taxon>Nectriaceae</taxon>
        <taxon>Fusarium</taxon>
        <taxon>Fusarium redolens species complex</taxon>
    </lineage>
</organism>
<evidence type="ECO:0000313" key="2">
    <source>
        <dbReference type="EMBL" id="KAH7270074.1"/>
    </source>
</evidence>
<sequence>MLRYFLWTWALDLGMFFIFVYTSRRSYDFFDPHPALFYFIISVTVHYPQAFTSCYVKVTGRL</sequence>
<dbReference type="RefSeq" id="XP_046056842.1">
    <property type="nucleotide sequence ID" value="XM_046191276.1"/>
</dbReference>
<keyword evidence="1" id="KW-1133">Transmembrane helix</keyword>
<name>A0A9P9KWX6_FUSRE</name>
<dbReference type="EMBL" id="JAGMUX010000001">
    <property type="protein sequence ID" value="KAH7270074.1"/>
    <property type="molecule type" value="Genomic_DNA"/>
</dbReference>
<gene>
    <name evidence="2" type="ORF">BKA55DRAFT_550538</name>
</gene>
<dbReference type="AlphaFoldDB" id="A0A9P9KWX6"/>
<comment type="caution">
    <text evidence="2">The sequence shown here is derived from an EMBL/GenBank/DDBJ whole genome shotgun (WGS) entry which is preliminary data.</text>
</comment>
<feature type="transmembrane region" description="Helical" evidence="1">
    <location>
        <begin position="6"/>
        <end position="23"/>
    </location>
</feature>
<keyword evidence="3" id="KW-1185">Reference proteome</keyword>
<keyword evidence="1" id="KW-0472">Membrane</keyword>
<accession>A0A9P9KWX6</accession>
<protein>
    <submittedName>
        <fullName evidence="2">Uncharacterized protein</fullName>
    </submittedName>
</protein>